<keyword evidence="6" id="KW-0963">Cytoplasm</keyword>
<keyword evidence="8 17" id="KW-0436">Ligase</keyword>
<evidence type="ECO:0000256" key="10">
    <source>
        <dbReference type="ARBA" id="ARBA00022741"/>
    </source>
</evidence>
<dbReference type="Gene3D" id="3.40.1190.10">
    <property type="entry name" value="Mur-like, catalytic domain"/>
    <property type="match status" value="1"/>
</dbReference>
<name>A0A9P6JVN6_9AGAR</name>
<dbReference type="Proteomes" id="UP000807306">
    <property type="component" value="Unassembled WGS sequence"/>
</dbReference>
<keyword evidence="21" id="KW-1185">Reference proteome</keyword>
<dbReference type="InterPro" id="IPR001645">
    <property type="entry name" value="Folylpolyglutamate_synth"/>
</dbReference>
<accession>A0A9P6JVN6</accession>
<sequence length="537" mass="59302">MLWLSRKSAPSLRSIPFHQFLLPIFSLTRYMSTRTYQDAVEHLNSLQSNAASLEAVRASGGRSSQFAIPEMIEYLERVGYQPHALNSLNVIHITGTKGKGSTSAFTDSILRNAQPGWKIGLYTSPHLVAVRERIRINGAPVSEEIFTKYFFEVWDKLFANNLPKAPTTPPMPGYFRFLTLMAYHVFLKERVDATILEVGVGGTYDSTNIVPRPIVTGITALGIDHVAVLGKTIEEIAWQKSGIYKEGVPALTVVQPQNAMQVIESRAKELKAKDLKVVSETTYVAGLPLGLAGGHQVQNASLAVELAHTFLDERSKHDRSETYLPDSFREGLISAKWPGRCQSVPDPRRSGITWFLDGAHTLESLDCCMQWFVTPGTALSEQPYKDSKVVRRVLIFNCTSGRSGSGFLRQIRETARLRLSLYKRDIDAEFFDHVIFCTNVTYADGHFKGDLTTKAIADDDLAHLTTQKALATAWIELSPSFSSSNIHVLPSVEHAVRTLEVFQDNSDIPVQVLVTGSLHLVGGVIEAAGLSDVALTS</sequence>
<dbReference type="OrthoDB" id="5212574at2759"/>
<dbReference type="SUPFAM" id="SSF53244">
    <property type="entry name" value="MurD-like peptide ligases, peptide-binding domain"/>
    <property type="match status" value="1"/>
</dbReference>
<dbReference type="InterPro" id="IPR023600">
    <property type="entry name" value="Folylpolyglutamate_synth_euk"/>
</dbReference>
<evidence type="ECO:0000256" key="13">
    <source>
        <dbReference type="ARBA" id="ARBA00022842"/>
    </source>
</evidence>
<evidence type="ECO:0000256" key="2">
    <source>
        <dbReference type="ARBA" id="ARBA00004305"/>
    </source>
</evidence>
<dbReference type="PIRSF" id="PIRSF038895">
    <property type="entry name" value="FPGS"/>
    <property type="match status" value="1"/>
</dbReference>
<keyword evidence="15" id="KW-0472">Membrane</keyword>
<proteinExistence type="inferred from homology"/>
<gene>
    <name evidence="20" type="ORF">CPB83DRAFT_843829</name>
</gene>
<evidence type="ECO:0000256" key="9">
    <source>
        <dbReference type="ARBA" id="ARBA00022723"/>
    </source>
</evidence>
<keyword evidence="13 19" id="KW-0460">Magnesium</keyword>
<dbReference type="PANTHER" id="PTHR11136:SF5">
    <property type="entry name" value="FOLYLPOLYGLUTAMATE SYNTHASE, MITOCHONDRIAL"/>
    <property type="match status" value="1"/>
</dbReference>
<dbReference type="SUPFAM" id="SSF53623">
    <property type="entry name" value="MurD-like peptide ligases, catalytic domain"/>
    <property type="match status" value="1"/>
</dbReference>
<evidence type="ECO:0000313" key="20">
    <source>
        <dbReference type="EMBL" id="KAF9534183.1"/>
    </source>
</evidence>
<comment type="similarity">
    <text evidence="5 17">Belongs to the folylpolyglutamate synthase family.</text>
</comment>
<dbReference type="InterPro" id="IPR036615">
    <property type="entry name" value="Mur_ligase_C_dom_sf"/>
</dbReference>
<comment type="function">
    <text evidence="17">Catalyzes conversion of folates to polyglutamate derivatives allowing concentration of folate compounds in the cell and the intracellular retention of these cofactors, which are important substrates for most of the folate-dependent enzymes that are involved in one-carbon transfer reactions involved in purine, pyrimidine and amino acid synthesis.</text>
</comment>
<evidence type="ECO:0000256" key="18">
    <source>
        <dbReference type="PIRSR" id="PIRSR038895-1"/>
    </source>
</evidence>
<evidence type="ECO:0000256" key="19">
    <source>
        <dbReference type="PIRSR" id="PIRSR038895-2"/>
    </source>
</evidence>
<evidence type="ECO:0000313" key="21">
    <source>
        <dbReference type="Proteomes" id="UP000807306"/>
    </source>
</evidence>
<dbReference type="GO" id="GO:0005829">
    <property type="term" value="C:cytosol"/>
    <property type="evidence" value="ECO:0007669"/>
    <property type="project" value="TreeGrafter"/>
</dbReference>
<keyword evidence="12 18" id="KW-0067">ATP-binding</keyword>
<evidence type="ECO:0000256" key="12">
    <source>
        <dbReference type="ARBA" id="ARBA00022840"/>
    </source>
</evidence>
<dbReference type="AlphaFoldDB" id="A0A9P6JVN6"/>
<evidence type="ECO:0000256" key="11">
    <source>
        <dbReference type="ARBA" id="ARBA00022792"/>
    </source>
</evidence>
<dbReference type="EMBL" id="MU157826">
    <property type="protein sequence ID" value="KAF9534183.1"/>
    <property type="molecule type" value="Genomic_DNA"/>
</dbReference>
<keyword evidence="7 17" id="KW-0554">One-carbon metabolism</keyword>
<dbReference type="EC" id="6.3.2.17" evidence="17"/>
<dbReference type="PROSITE" id="PS01012">
    <property type="entry name" value="FOLYLPOLYGLU_SYNT_2"/>
    <property type="match status" value="1"/>
</dbReference>
<keyword evidence="10 18" id="KW-0547">Nucleotide-binding</keyword>
<keyword evidence="11" id="KW-0999">Mitochondrion inner membrane</keyword>
<dbReference type="InterPro" id="IPR036565">
    <property type="entry name" value="Mur-like_cat_sf"/>
</dbReference>
<evidence type="ECO:0000256" key="17">
    <source>
        <dbReference type="PIRNR" id="PIRNR038895"/>
    </source>
</evidence>
<dbReference type="GO" id="GO:0005524">
    <property type="term" value="F:ATP binding"/>
    <property type="evidence" value="ECO:0007669"/>
    <property type="project" value="UniProtKB-KW"/>
</dbReference>
<feature type="binding site" evidence="19">
    <location>
        <position position="124"/>
    </location>
    <ligand>
        <name>Mg(2+)</name>
        <dbReference type="ChEBI" id="CHEBI:18420"/>
        <label>1</label>
    </ligand>
</feature>
<dbReference type="GO" id="GO:0006730">
    <property type="term" value="P:one-carbon metabolic process"/>
    <property type="evidence" value="ECO:0007669"/>
    <property type="project" value="UniProtKB-KW"/>
</dbReference>
<feature type="binding site" evidence="19">
    <location>
        <position position="225"/>
    </location>
    <ligand>
        <name>Mg(2+)</name>
        <dbReference type="ChEBI" id="CHEBI:18420"/>
        <label>1</label>
    </ligand>
</feature>
<evidence type="ECO:0000256" key="1">
    <source>
        <dbReference type="ARBA" id="ARBA00004273"/>
    </source>
</evidence>
<evidence type="ECO:0000256" key="4">
    <source>
        <dbReference type="ARBA" id="ARBA00005150"/>
    </source>
</evidence>
<dbReference type="GO" id="GO:0005759">
    <property type="term" value="C:mitochondrial matrix"/>
    <property type="evidence" value="ECO:0007669"/>
    <property type="project" value="UniProtKB-SubCell"/>
</dbReference>
<evidence type="ECO:0000256" key="6">
    <source>
        <dbReference type="ARBA" id="ARBA00022490"/>
    </source>
</evidence>
<comment type="pathway">
    <text evidence="4 17">Cofactor biosynthesis; tetrahydrofolylpolyglutamate biosynthesis.</text>
</comment>
<keyword evidence="9 19" id="KW-0479">Metal-binding</keyword>
<feature type="binding site" evidence="18">
    <location>
        <position position="357"/>
    </location>
    <ligand>
        <name>ATP</name>
        <dbReference type="ChEBI" id="CHEBI:30616"/>
    </ligand>
</feature>
<comment type="cofactor">
    <cofactor evidence="17">
        <name>a monovalent cation</name>
        <dbReference type="ChEBI" id="CHEBI:60242"/>
    </cofactor>
    <text evidence="17">A monovalent cation.</text>
</comment>
<evidence type="ECO:0000256" key="7">
    <source>
        <dbReference type="ARBA" id="ARBA00022563"/>
    </source>
</evidence>
<evidence type="ECO:0000256" key="15">
    <source>
        <dbReference type="ARBA" id="ARBA00023136"/>
    </source>
</evidence>
<comment type="catalytic activity">
    <reaction evidence="16 17">
        <text>(6S)-5,6,7,8-tetrahydrofolyl-(gamma-L-Glu)(n) + L-glutamate + ATP = (6S)-5,6,7,8-tetrahydrofolyl-(gamma-L-Glu)(n+1) + ADP + phosphate + H(+)</text>
        <dbReference type="Rhea" id="RHEA:10580"/>
        <dbReference type="Rhea" id="RHEA-COMP:14738"/>
        <dbReference type="Rhea" id="RHEA-COMP:14740"/>
        <dbReference type="ChEBI" id="CHEBI:15378"/>
        <dbReference type="ChEBI" id="CHEBI:29985"/>
        <dbReference type="ChEBI" id="CHEBI:30616"/>
        <dbReference type="ChEBI" id="CHEBI:43474"/>
        <dbReference type="ChEBI" id="CHEBI:141005"/>
        <dbReference type="ChEBI" id="CHEBI:456216"/>
        <dbReference type="EC" id="6.3.2.17"/>
    </reaction>
</comment>
<dbReference type="PROSITE" id="PS01011">
    <property type="entry name" value="FOLYLPOLYGLU_SYNT_1"/>
    <property type="match status" value="1"/>
</dbReference>
<dbReference type="Gene3D" id="3.90.190.20">
    <property type="entry name" value="Mur ligase, C-terminal domain"/>
    <property type="match status" value="1"/>
</dbReference>
<dbReference type="NCBIfam" id="TIGR01499">
    <property type="entry name" value="folC"/>
    <property type="match status" value="1"/>
</dbReference>
<feature type="binding site" evidence="18">
    <location>
        <position position="340"/>
    </location>
    <ligand>
        <name>ATP</name>
        <dbReference type="ChEBI" id="CHEBI:30616"/>
    </ligand>
</feature>
<evidence type="ECO:0000256" key="5">
    <source>
        <dbReference type="ARBA" id="ARBA00008276"/>
    </source>
</evidence>
<dbReference type="FunFam" id="3.40.1190.10:FF:000009">
    <property type="entry name" value="Folylpolyglutamate synthase"/>
    <property type="match status" value="1"/>
</dbReference>
<organism evidence="20 21">
    <name type="scientific">Crepidotus variabilis</name>
    <dbReference type="NCBI Taxonomy" id="179855"/>
    <lineage>
        <taxon>Eukaryota</taxon>
        <taxon>Fungi</taxon>
        <taxon>Dikarya</taxon>
        <taxon>Basidiomycota</taxon>
        <taxon>Agaricomycotina</taxon>
        <taxon>Agaricomycetes</taxon>
        <taxon>Agaricomycetidae</taxon>
        <taxon>Agaricales</taxon>
        <taxon>Agaricineae</taxon>
        <taxon>Crepidotaceae</taxon>
        <taxon>Crepidotus</taxon>
    </lineage>
</organism>
<dbReference type="GO" id="GO:0046872">
    <property type="term" value="F:metal ion binding"/>
    <property type="evidence" value="ECO:0007669"/>
    <property type="project" value="UniProtKB-KW"/>
</dbReference>
<dbReference type="GO" id="GO:0005743">
    <property type="term" value="C:mitochondrial inner membrane"/>
    <property type="evidence" value="ECO:0007669"/>
    <property type="project" value="UniProtKB-SubCell"/>
</dbReference>
<dbReference type="PANTHER" id="PTHR11136">
    <property type="entry name" value="FOLYLPOLYGLUTAMATE SYNTHASE-RELATED"/>
    <property type="match status" value="1"/>
</dbReference>
<dbReference type="GO" id="GO:0004326">
    <property type="term" value="F:tetrahydrofolylpolyglutamate synthase activity"/>
    <property type="evidence" value="ECO:0007669"/>
    <property type="project" value="UniProtKB-EC"/>
</dbReference>
<feature type="binding site" evidence="19">
    <location>
        <position position="197"/>
    </location>
    <ligand>
        <name>Mg(2+)</name>
        <dbReference type="ChEBI" id="CHEBI:18420"/>
        <label>1</label>
    </ligand>
</feature>
<evidence type="ECO:0000256" key="8">
    <source>
        <dbReference type="ARBA" id="ARBA00022598"/>
    </source>
</evidence>
<evidence type="ECO:0000256" key="16">
    <source>
        <dbReference type="ARBA" id="ARBA00047493"/>
    </source>
</evidence>
<evidence type="ECO:0000256" key="3">
    <source>
        <dbReference type="ARBA" id="ARBA00004496"/>
    </source>
</evidence>
<reference evidence="20" key="1">
    <citation type="submission" date="2020-11" db="EMBL/GenBank/DDBJ databases">
        <authorList>
            <consortium name="DOE Joint Genome Institute"/>
            <person name="Ahrendt S."/>
            <person name="Riley R."/>
            <person name="Andreopoulos W."/>
            <person name="Labutti K."/>
            <person name="Pangilinan J."/>
            <person name="Ruiz-Duenas F.J."/>
            <person name="Barrasa J.M."/>
            <person name="Sanchez-Garcia M."/>
            <person name="Camarero S."/>
            <person name="Miyauchi S."/>
            <person name="Serrano A."/>
            <person name="Linde D."/>
            <person name="Babiker R."/>
            <person name="Drula E."/>
            <person name="Ayuso-Fernandez I."/>
            <person name="Pacheco R."/>
            <person name="Padilla G."/>
            <person name="Ferreira P."/>
            <person name="Barriuso J."/>
            <person name="Kellner H."/>
            <person name="Castanera R."/>
            <person name="Alfaro M."/>
            <person name="Ramirez L."/>
            <person name="Pisabarro A.G."/>
            <person name="Kuo A."/>
            <person name="Tritt A."/>
            <person name="Lipzen A."/>
            <person name="He G."/>
            <person name="Yan M."/>
            <person name="Ng V."/>
            <person name="Cullen D."/>
            <person name="Martin F."/>
            <person name="Rosso M.-N."/>
            <person name="Henrissat B."/>
            <person name="Hibbett D."/>
            <person name="Martinez A.T."/>
            <person name="Grigoriev I.V."/>
        </authorList>
    </citation>
    <scope>NUCLEOTIDE SEQUENCE</scope>
    <source>
        <strain evidence="20">CBS 506.95</strain>
    </source>
</reference>
<keyword evidence="14" id="KW-0496">Mitochondrion</keyword>
<comment type="caution">
    <text evidence="20">The sequence shown here is derived from an EMBL/GenBank/DDBJ whole genome shotgun (WGS) entry which is preliminary data.</text>
</comment>
<comment type="subcellular location">
    <subcellularLocation>
        <location evidence="3">Cytoplasm</location>
    </subcellularLocation>
    <subcellularLocation>
        <location evidence="1">Mitochondrion inner membrane</location>
    </subcellularLocation>
    <subcellularLocation>
        <location evidence="2">Mitochondrion matrix</location>
    </subcellularLocation>
</comment>
<dbReference type="InterPro" id="IPR018109">
    <property type="entry name" value="Folylpolyglutamate_synth_CS"/>
</dbReference>
<evidence type="ECO:0000256" key="14">
    <source>
        <dbReference type="ARBA" id="ARBA00023128"/>
    </source>
</evidence>
<protein>
    <recommendedName>
        <fullName evidence="17">Folylpolyglutamate synthase</fullName>
        <ecNumber evidence="17">6.3.2.17</ecNumber>
    </recommendedName>
    <alternativeName>
        <fullName evidence="17">Folylpoly-gamma-glutamate synthetase</fullName>
    </alternativeName>
    <alternativeName>
        <fullName evidence="17">Tetrahydrofolylpolyglutamate synthase</fullName>
    </alternativeName>
</protein>